<gene>
    <name evidence="5" type="ORF">Ahy_A07g034344</name>
</gene>
<feature type="compositionally biased region" description="Basic and acidic residues" evidence="2">
    <location>
        <begin position="101"/>
        <end position="118"/>
    </location>
</feature>
<reference evidence="5 6" key="1">
    <citation type="submission" date="2019-01" db="EMBL/GenBank/DDBJ databases">
        <title>Sequencing of cultivated peanut Arachis hypogaea provides insights into genome evolution and oil improvement.</title>
        <authorList>
            <person name="Chen X."/>
        </authorList>
    </citation>
    <scope>NUCLEOTIDE SEQUENCE [LARGE SCALE GENOMIC DNA]</scope>
    <source>
        <strain evidence="6">cv. Fuhuasheng</strain>
        <tissue evidence="5">Leaves</tissue>
    </source>
</reference>
<dbReference type="SUPFAM" id="SSF57756">
    <property type="entry name" value="Retrovirus zinc finger-like domains"/>
    <property type="match status" value="1"/>
</dbReference>
<keyword evidence="1" id="KW-0862">Zinc</keyword>
<keyword evidence="3" id="KW-0472">Membrane</keyword>
<organism evidence="5 6">
    <name type="scientific">Arachis hypogaea</name>
    <name type="common">Peanut</name>
    <dbReference type="NCBI Taxonomy" id="3818"/>
    <lineage>
        <taxon>Eukaryota</taxon>
        <taxon>Viridiplantae</taxon>
        <taxon>Streptophyta</taxon>
        <taxon>Embryophyta</taxon>
        <taxon>Tracheophyta</taxon>
        <taxon>Spermatophyta</taxon>
        <taxon>Magnoliopsida</taxon>
        <taxon>eudicotyledons</taxon>
        <taxon>Gunneridae</taxon>
        <taxon>Pentapetalae</taxon>
        <taxon>rosids</taxon>
        <taxon>fabids</taxon>
        <taxon>Fabales</taxon>
        <taxon>Fabaceae</taxon>
        <taxon>Papilionoideae</taxon>
        <taxon>50 kb inversion clade</taxon>
        <taxon>dalbergioids sensu lato</taxon>
        <taxon>Dalbergieae</taxon>
        <taxon>Pterocarpus clade</taxon>
        <taxon>Arachis</taxon>
    </lineage>
</organism>
<accession>A0A445CBL3</accession>
<proteinExistence type="predicted"/>
<dbReference type="InterPro" id="IPR001878">
    <property type="entry name" value="Znf_CCHC"/>
</dbReference>
<evidence type="ECO:0000256" key="3">
    <source>
        <dbReference type="SAM" id="Phobius"/>
    </source>
</evidence>
<dbReference type="Proteomes" id="UP000289738">
    <property type="component" value="Chromosome A07"/>
</dbReference>
<feature type="domain" description="CCHC-type" evidence="4">
    <location>
        <begin position="192"/>
        <end position="206"/>
    </location>
</feature>
<dbReference type="EMBL" id="SDMP01000007">
    <property type="protein sequence ID" value="RYR48326.1"/>
    <property type="molecule type" value="Genomic_DNA"/>
</dbReference>
<sequence>MAPRGRGRGRNRCRGRRGNDVTISVGTLTDFMTAMVSAVAAIGAMAATSSQARGWTEQLVRVGDDSSDGNEGGNDVLSTVAPVEIVSYLELTNTGQTVGESSRRTEMARSDRQESFVKKKEKKTKITPRGQSFKRGRYATSRSQRQNNDQRTDNHLGPNSEGQASTQLEDLRCPRCKKYHTNRPCRARLGVCYECGKSGHIDRDYPHRKRREAAESDSQTRGNHKLAVGFLTFLCVINM</sequence>
<dbReference type="Gene3D" id="4.10.60.10">
    <property type="entry name" value="Zinc finger, CCHC-type"/>
    <property type="match status" value="1"/>
</dbReference>
<evidence type="ECO:0000313" key="5">
    <source>
        <dbReference type="EMBL" id="RYR48326.1"/>
    </source>
</evidence>
<comment type="caution">
    <text evidence="5">The sequence shown here is derived from an EMBL/GenBank/DDBJ whole genome shotgun (WGS) entry which is preliminary data.</text>
</comment>
<dbReference type="InterPro" id="IPR036875">
    <property type="entry name" value="Znf_CCHC_sf"/>
</dbReference>
<keyword evidence="3" id="KW-0812">Transmembrane</keyword>
<evidence type="ECO:0000259" key="4">
    <source>
        <dbReference type="PROSITE" id="PS50158"/>
    </source>
</evidence>
<dbReference type="GO" id="GO:0003676">
    <property type="term" value="F:nucleic acid binding"/>
    <property type="evidence" value="ECO:0007669"/>
    <property type="project" value="InterPro"/>
</dbReference>
<feature type="compositionally biased region" description="Basic residues" evidence="2">
    <location>
        <begin position="119"/>
        <end position="137"/>
    </location>
</feature>
<protein>
    <recommendedName>
        <fullName evidence="4">CCHC-type domain-containing protein</fullName>
    </recommendedName>
</protein>
<keyword evidence="3" id="KW-1133">Transmembrane helix</keyword>
<dbReference type="AlphaFoldDB" id="A0A445CBL3"/>
<evidence type="ECO:0000256" key="1">
    <source>
        <dbReference type="PROSITE-ProRule" id="PRU00047"/>
    </source>
</evidence>
<feature type="transmembrane region" description="Helical" evidence="3">
    <location>
        <begin position="21"/>
        <end position="47"/>
    </location>
</feature>
<name>A0A445CBL3_ARAHY</name>
<dbReference type="GO" id="GO:0008270">
    <property type="term" value="F:zinc ion binding"/>
    <property type="evidence" value="ECO:0007669"/>
    <property type="project" value="UniProtKB-KW"/>
</dbReference>
<keyword evidence="6" id="KW-1185">Reference proteome</keyword>
<evidence type="ECO:0000256" key="2">
    <source>
        <dbReference type="SAM" id="MobiDB-lite"/>
    </source>
</evidence>
<feature type="region of interest" description="Disordered" evidence="2">
    <location>
        <begin position="95"/>
        <end position="166"/>
    </location>
</feature>
<dbReference type="PROSITE" id="PS50158">
    <property type="entry name" value="ZF_CCHC"/>
    <property type="match status" value="1"/>
</dbReference>
<keyword evidence="1" id="KW-0479">Metal-binding</keyword>
<evidence type="ECO:0000313" key="6">
    <source>
        <dbReference type="Proteomes" id="UP000289738"/>
    </source>
</evidence>
<keyword evidence="1" id="KW-0863">Zinc-finger</keyword>